<dbReference type="HOGENOM" id="CLU_099196_0_0_1"/>
<proteinExistence type="predicted"/>
<dbReference type="InParanoid" id="T1FII3"/>
<dbReference type="RefSeq" id="XP_009031124.1">
    <property type="nucleotide sequence ID" value="XM_009032876.1"/>
</dbReference>
<evidence type="ECO:0000256" key="1">
    <source>
        <dbReference type="SAM" id="MobiDB-lite"/>
    </source>
</evidence>
<evidence type="ECO:0000313" key="2">
    <source>
        <dbReference type="EMBL" id="ESN90800.1"/>
    </source>
</evidence>
<organism evidence="3 4">
    <name type="scientific">Helobdella robusta</name>
    <name type="common">Californian leech</name>
    <dbReference type="NCBI Taxonomy" id="6412"/>
    <lineage>
        <taxon>Eukaryota</taxon>
        <taxon>Metazoa</taxon>
        <taxon>Spiralia</taxon>
        <taxon>Lophotrochozoa</taxon>
        <taxon>Annelida</taxon>
        <taxon>Clitellata</taxon>
        <taxon>Hirudinea</taxon>
        <taxon>Rhynchobdellida</taxon>
        <taxon>Glossiphoniidae</taxon>
        <taxon>Helobdella</taxon>
    </lineage>
</organism>
<accession>T1FII3</accession>
<gene>
    <name evidence="3" type="primary">20208632</name>
    <name evidence="2" type="ORF">HELRODRAFT_182631</name>
</gene>
<dbReference type="AlphaFoldDB" id="T1FII3"/>
<dbReference type="Proteomes" id="UP000015101">
    <property type="component" value="Unassembled WGS sequence"/>
</dbReference>
<name>T1FII3_HELRO</name>
<evidence type="ECO:0000313" key="4">
    <source>
        <dbReference type="Proteomes" id="UP000015101"/>
    </source>
</evidence>
<evidence type="ECO:0000313" key="3">
    <source>
        <dbReference type="EnsemblMetazoa" id="HelroP182631"/>
    </source>
</evidence>
<sequence>MVRQRGKEREENYHKKKGLIGQPCYVKYYGPRRDRQTRWVPAIVFQRLGRRHLLVKSIPHGLLWKRNVEQICPKYGANQDGDPGEITATQSQFDSRHSIVKPTTPESSQVFFNPISLPRRSDRIRYKFAHKL</sequence>
<keyword evidence="4" id="KW-1185">Reference proteome</keyword>
<reference evidence="4" key="1">
    <citation type="submission" date="2012-12" db="EMBL/GenBank/DDBJ databases">
        <authorList>
            <person name="Hellsten U."/>
            <person name="Grimwood J."/>
            <person name="Chapman J.A."/>
            <person name="Shapiro H."/>
            <person name="Aerts A."/>
            <person name="Otillar R.P."/>
            <person name="Terry A.Y."/>
            <person name="Boore J.L."/>
            <person name="Simakov O."/>
            <person name="Marletaz F."/>
            <person name="Cho S.-J."/>
            <person name="Edsinger-Gonzales E."/>
            <person name="Havlak P."/>
            <person name="Kuo D.-H."/>
            <person name="Larsson T."/>
            <person name="Lv J."/>
            <person name="Arendt D."/>
            <person name="Savage R."/>
            <person name="Osoegawa K."/>
            <person name="de Jong P."/>
            <person name="Lindberg D.R."/>
            <person name="Seaver E.C."/>
            <person name="Weisblat D.A."/>
            <person name="Putnam N.H."/>
            <person name="Grigoriev I.V."/>
            <person name="Rokhsar D.S."/>
        </authorList>
    </citation>
    <scope>NUCLEOTIDE SEQUENCE</scope>
</reference>
<dbReference type="EMBL" id="KB097747">
    <property type="protein sequence ID" value="ESN90800.1"/>
    <property type="molecule type" value="Genomic_DNA"/>
</dbReference>
<dbReference type="CTD" id="20208632"/>
<dbReference type="KEGG" id="hro:HELRODRAFT_182631"/>
<protein>
    <submittedName>
        <fullName evidence="2 3">Uncharacterized protein</fullName>
    </submittedName>
</protein>
<feature type="region of interest" description="Disordered" evidence="1">
    <location>
        <begin position="75"/>
        <end position="97"/>
    </location>
</feature>
<dbReference type="EnsemblMetazoa" id="HelroT182631">
    <property type="protein sequence ID" value="HelroP182631"/>
    <property type="gene ID" value="HelroG182631"/>
</dbReference>
<dbReference type="GeneID" id="20208632"/>
<dbReference type="EMBL" id="AMQM01008288">
    <property type="status" value="NOT_ANNOTATED_CDS"/>
    <property type="molecule type" value="Genomic_DNA"/>
</dbReference>
<reference evidence="3" key="3">
    <citation type="submission" date="2015-06" db="UniProtKB">
        <authorList>
            <consortium name="EnsemblMetazoa"/>
        </authorList>
    </citation>
    <scope>IDENTIFICATION</scope>
</reference>
<reference evidence="2 4" key="2">
    <citation type="journal article" date="2013" name="Nature">
        <title>Insights into bilaterian evolution from three spiralian genomes.</title>
        <authorList>
            <person name="Simakov O."/>
            <person name="Marletaz F."/>
            <person name="Cho S.J."/>
            <person name="Edsinger-Gonzales E."/>
            <person name="Havlak P."/>
            <person name="Hellsten U."/>
            <person name="Kuo D.H."/>
            <person name="Larsson T."/>
            <person name="Lv J."/>
            <person name="Arendt D."/>
            <person name="Savage R."/>
            <person name="Osoegawa K."/>
            <person name="de Jong P."/>
            <person name="Grimwood J."/>
            <person name="Chapman J.A."/>
            <person name="Shapiro H."/>
            <person name="Aerts A."/>
            <person name="Otillar R.P."/>
            <person name="Terry A.Y."/>
            <person name="Boore J.L."/>
            <person name="Grigoriev I.V."/>
            <person name="Lindberg D.R."/>
            <person name="Seaver E.C."/>
            <person name="Weisblat D.A."/>
            <person name="Putnam N.H."/>
            <person name="Rokhsar D.S."/>
        </authorList>
    </citation>
    <scope>NUCLEOTIDE SEQUENCE</scope>
</reference>
<dbReference type="OrthoDB" id="10057092at2759"/>